<reference evidence="5 6" key="1">
    <citation type="submission" date="2019-09" db="EMBL/GenBank/DDBJ databases">
        <title>Genome sequence of Adhaeribacter sp. M2.</title>
        <authorList>
            <person name="Srinivasan S."/>
        </authorList>
    </citation>
    <scope>NUCLEOTIDE SEQUENCE [LARGE SCALE GENOMIC DNA]</scope>
    <source>
        <strain evidence="5 6">M2</strain>
    </source>
</reference>
<protein>
    <submittedName>
        <fullName evidence="5">DUF4962 domain-containing protein</fullName>
    </submittedName>
</protein>
<dbReference type="RefSeq" id="WP_150902648.1">
    <property type="nucleotide sequence ID" value="NZ_VTWT01000002.1"/>
</dbReference>
<dbReference type="InterPro" id="IPR012480">
    <property type="entry name" value="Hepar_II_III_C"/>
</dbReference>
<evidence type="ECO:0000259" key="4">
    <source>
        <dbReference type="Pfam" id="PF16332"/>
    </source>
</evidence>
<accession>A0A5N1J7M6</accession>
<feature type="domain" description="Heparinase II/III-like C-terminal" evidence="3">
    <location>
        <begin position="376"/>
        <end position="568"/>
    </location>
</feature>
<keyword evidence="2" id="KW-0732">Signal</keyword>
<dbReference type="GO" id="GO:0030313">
    <property type="term" value="C:cell envelope"/>
    <property type="evidence" value="ECO:0007669"/>
    <property type="project" value="UniProtKB-SubCell"/>
</dbReference>
<dbReference type="EMBL" id="VTWT01000002">
    <property type="protein sequence ID" value="KAA9340721.1"/>
    <property type="molecule type" value="Genomic_DNA"/>
</dbReference>
<sequence length="644" mass="72166">MGPSCIRFAGFISLLLSILNLPLAKAQAMEKEADIKAPENILKTLRQEHPRLLATGKDFAGLKSRLQTDPILKAWHRKLQKKGDQLLDTAPCRYDLSEKNHLLDVSREVVKRVYILSMLYQLQGKEIYKDRAWQELEAAANFPDWNPDHFLDVGEMTHAFAIGYDWLYPALTEQQRTVLRTAIIRKGLNEAMKAYQGKALYKRTSWIKAVHNWNQVCNSGIGMGALAIADEEPALANEILGKVIAALPYAMVQFGPDGAWDEGPGYWAYATRYNVIFIAGLETALGNDFGLSKIEGFSRTALFPLYMNGPTNKVFNYADGTDEVVNGYQLFWLANRFQLPAAAAFQLESVKSPHPLDLLWYNANLKTTPQELSLAAYFRHAEVVTMRSAWNDPKAWFVGFKAGNNKANHSHLDLGSFVLDAFGKRWAVDLGKENYALPEYFDSGKKTGNKNATRWTYYRTRAEGHNTLVLNPNQEPDQDPFASTRIEKFQAKENTALAIADLTPAYAANASSVRRGIALLEGQGVLVQDEIKTQKPATLYWFMHTPANVTVQLDGRSALLTMDNEQLEVVILSPAKARFNVMPATPLPGTPRPEGINKNEKIRKLSIQLDQVQEAQIAVIFRPAGQKDSPVAGFYKALDKWKLN</sequence>
<dbReference type="GO" id="GO:0016829">
    <property type="term" value="F:lyase activity"/>
    <property type="evidence" value="ECO:0007669"/>
    <property type="project" value="InterPro"/>
</dbReference>
<dbReference type="AlphaFoldDB" id="A0A5N1J7M6"/>
<dbReference type="Gene3D" id="2.70.98.70">
    <property type="match status" value="1"/>
</dbReference>
<organism evidence="5 6">
    <name type="scientific">Adhaeribacter soli</name>
    <dbReference type="NCBI Taxonomy" id="2607655"/>
    <lineage>
        <taxon>Bacteria</taxon>
        <taxon>Pseudomonadati</taxon>
        <taxon>Bacteroidota</taxon>
        <taxon>Cytophagia</taxon>
        <taxon>Cytophagales</taxon>
        <taxon>Hymenobacteraceae</taxon>
        <taxon>Adhaeribacter</taxon>
    </lineage>
</organism>
<feature type="domain" description="Heparinase II N-terminal" evidence="4">
    <location>
        <begin position="32"/>
        <end position="324"/>
    </location>
</feature>
<evidence type="ECO:0000256" key="1">
    <source>
        <dbReference type="ARBA" id="ARBA00004196"/>
    </source>
</evidence>
<dbReference type="Pfam" id="PF16332">
    <property type="entry name" value="DUF4962"/>
    <property type="match status" value="1"/>
</dbReference>
<feature type="chain" id="PRO_5025030201" evidence="2">
    <location>
        <begin position="27"/>
        <end position="644"/>
    </location>
</feature>
<dbReference type="Pfam" id="PF07940">
    <property type="entry name" value="Hepar_II_III_C"/>
    <property type="match status" value="1"/>
</dbReference>
<keyword evidence="6" id="KW-1185">Reference proteome</keyword>
<feature type="signal peptide" evidence="2">
    <location>
        <begin position="1"/>
        <end position="26"/>
    </location>
</feature>
<dbReference type="Gene3D" id="1.50.10.100">
    <property type="entry name" value="Chondroitin AC/alginate lyase"/>
    <property type="match status" value="1"/>
</dbReference>
<comment type="caution">
    <text evidence="5">The sequence shown here is derived from an EMBL/GenBank/DDBJ whole genome shotgun (WGS) entry which is preliminary data.</text>
</comment>
<dbReference type="PANTHER" id="PTHR38045:SF1">
    <property type="entry name" value="HEPARINASE II_III-LIKE PROTEIN"/>
    <property type="match status" value="1"/>
</dbReference>
<evidence type="ECO:0000259" key="3">
    <source>
        <dbReference type="Pfam" id="PF07940"/>
    </source>
</evidence>
<evidence type="ECO:0000313" key="6">
    <source>
        <dbReference type="Proteomes" id="UP000326570"/>
    </source>
</evidence>
<evidence type="ECO:0000256" key="2">
    <source>
        <dbReference type="SAM" id="SignalP"/>
    </source>
</evidence>
<dbReference type="SUPFAM" id="SSF48230">
    <property type="entry name" value="Chondroitin AC/alginate lyase"/>
    <property type="match status" value="1"/>
</dbReference>
<dbReference type="InterPro" id="IPR008929">
    <property type="entry name" value="Chondroitin_lyas"/>
</dbReference>
<comment type="subcellular location">
    <subcellularLocation>
        <location evidence="1">Cell envelope</location>
    </subcellularLocation>
</comment>
<proteinExistence type="predicted"/>
<name>A0A5N1J7M6_9BACT</name>
<dbReference type="InterPro" id="IPR032518">
    <property type="entry name" value="HepII_N"/>
</dbReference>
<dbReference type="PANTHER" id="PTHR38045">
    <property type="entry name" value="CHROMOSOME 1, WHOLE GENOME SHOTGUN SEQUENCE"/>
    <property type="match status" value="1"/>
</dbReference>
<dbReference type="Proteomes" id="UP000326570">
    <property type="component" value="Unassembled WGS sequence"/>
</dbReference>
<evidence type="ECO:0000313" key="5">
    <source>
        <dbReference type="EMBL" id="KAA9340721.1"/>
    </source>
</evidence>
<gene>
    <name evidence="5" type="ORF">F0P94_04655</name>
</gene>